<dbReference type="PANTHER" id="PTHR30151:SF0">
    <property type="entry name" value="ABC TRANSPORTER PERMEASE PROTEIN MJ0413-RELATED"/>
    <property type="match status" value="1"/>
</dbReference>
<feature type="transmembrane region" description="Helical" evidence="7">
    <location>
        <begin position="88"/>
        <end position="108"/>
    </location>
</feature>
<dbReference type="Gene3D" id="1.10.3720.10">
    <property type="entry name" value="MetI-like"/>
    <property type="match status" value="1"/>
</dbReference>
<accession>A0A3B1C824</accession>
<feature type="transmembrane region" description="Helical" evidence="7">
    <location>
        <begin position="205"/>
        <end position="224"/>
    </location>
</feature>
<feature type="transmembrane region" description="Helical" evidence="7">
    <location>
        <begin position="59"/>
        <end position="76"/>
    </location>
</feature>
<dbReference type="AlphaFoldDB" id="A0A3B1C824"/>
<evidence type="ECO:0000256" key="3">
    <source>
        <dbReference type="ARBA" id="ARBA00022475"/>
    </source>
</evidence>
<feature type="domain" description="ABC transmembrane type-1" evidence="8">
    <location>
        <begin position="139"/>
        <end position="319"/>
    </location>
</feature>
<feature type="transmembrane region" description="Helical" evidence="7">
    <location>
        <begin position="301"/>
        <end position="322"/>
    </location>
</feature>
<dbReference type="PANTHER" id="PTHR30151">
    <property type="entry name" value="ALKANE SULFONATE ABC TRANSPORTER-RELATED, MEMBRANE SUBUNIT"/>
    <property type="match status" value="1"/>
</dbReference>
<evidence type="ECO:0000256" key="7">
    <source>
        <dbReference type="SAM" id="Phobius"/>
    </source>
</evidence>
<keyword evidence="4 7" id="KW-0812">Transmembrane</keyword>
<sequence length="330" mass="36440">MGFRAKLLALAVLIFAGLAITFSNPALAGQEAFEKSGGPVDTWNRPIEQEFVVGKDINPVHFVIGVAIALILILIAQNTFAKFLPLGLVRALTSIGIIVIIWEMVVYYKLVNQVLLPPPTTVIIKLQGHWAKGYLQIHIIASLKRLFIAFSLAIATGVPLGFLIANFRKFSDYIDPLFNLMRVVPPPAWLPFAILWFGIGNPPSYFIIWLGAFFPILLNTISGIKDTQQIHIESIQTLGGSRMDIYTKVMIPSAFPIIFTGIRIGFGIGWICLVTAELVAVDAGLGWMIEDARNLLDTPTVLGGMVVIMLFGIFFDTIFRAAEKEVVKWQ</sequence>
<evidence type="ECO:0000256" key="6">
    <source>
        <dbReference type="ARBA" id="ARBA00023136"/>
    </source>
</evidence>
<comment type="subcellular location">
    <subcellularLocation>
        <location evidence="1">Cell membrane</location>
        <topology evidence="1">Multi-pass membrane protein</topology>
    </subcellularLocation>
</comment>
<feature type="transmembrane region" description="Helical" evidence="7">
    <location>
        <begin position="268"/>
        <end position="289"/>
    </location>
</feature>
<organism evidence="9">
    <name type="scientific">hydrothermal vent metagenome</name>
    <dbReference type="NCBI Taxonomy" id="652676"/>
    <lineage>
        <taxon>unclassified sequences</taxon>
        <taxon>metagenomes</taxon>
        <taxon>ecological metagenomes</taxon>
    </lineage>
</organism>
<dbReference type="GO" id="GO:0005886">
    <property type="term" value="C:plasma membrane"/>
    <property type="evidence" value="ECO:0007669"/>
    <property type="project" value="UniProtKB-SubCell"/>
</dbReference>
<protein>
    <submittedName>
        <fullName evidence="9">Alkanesulfonates transport system permease protein</fullName>
    </submittedName>
</protein>
<reference evidence="9" key="1">
    <citation type="submission" date="2018-06" db="EMBL/GenBank/DDBJ databases">
        <authorList>
            <person name="Zhirakovskaya E."/>
        </authorList>
    </citation>
    <scope>NUCLEOTIDE SEQUENCE</scope>
</reference>
<dbReference type="InterPro" id="IPR035906">
    <property type="entry name" value="MetI-like_sf"/>
</dbReference>
<proteinExistence type="predicted"/>
<gene>
    <name evidence="9" type="ORF">MNBD_NITROSPINAE04-1906</name>
</gene>
<keyword evidence="5 7" id="KW-1133">Transmembrane helix</keyword>
<evidence type="ECO:0000256" key="5">
    <source>
        <dbReference type="ARBA" id="ARBA00022989"/>
    </source>
</evidence>
<dbReference type="PROSITE" id="PS50928">
    <property type="entry name" value="ABC_TM1"/>
    <property type="match status" value="1"/>
</dbReference>
<dbReference type="GO" id="GO:0055085">
    <property type="term" value="P:transmembrane transport"/>
    <property type="evidence" value="ECO:0007669"/>
    <property type="project" value="InterPro"/>
</dbReference>
<dbReference type="FunFam" id="1.10.3720.10:FF:000003">
    <property type="entry name" value="Aliphatic sulfonate ABC transporter permease"/>
    <property type="match status" value="1"/>
</dbReference>
<dbReference type="InterPro" id="IPR000515">
    <property type="entry name" value="MetI-like"/>
</dbReference>
<evidence type="ECO:0000259" key="8">
    <source>
        <dbReference type="PROSITE" id="PS50928"/>
    </source>
</evidence>
<keyword evidence="3" id="KW-1003">Cell membrane</keyword>
<dbReference type="EMBL" id="UOGA01000189">
    <property type="protein sequence ID" value="VAX20813.1"/>
    <property type="molecule type" value="Genomic_DNA"/>
</dbReference>
<evidence type="ECO:0000256" key="1">
    <source>
        <dbReference type="ARBA" id="ARBA00004651"/>
    </source>
</evidence>
<keyword evidence="6 7" id="KW-0472">Membrane</keyword>
<dbReference type="CDD" id="cd06261">
    <property type="entry name" value="TM_PBP2"/>
    <property type="match status" value="1"/>
</dbReference>
<feature type="transmembrane region" description="Helical" evidence="7">
    <location>
        <begin position="146"/>
        <end position="165"/>
    </location>
</feature>
<feature type="transmembrane region" description="Helical" evidence="7">
    <location>
        <begin position="177"/>
        <end position="199"/>
    </location>
</feature>
<keyword evidence="2" id="KW-0813">Transport</keyword>
<name>A0A3B1C824_9ZZZZ</name>
<evidence type="ECO:0000256" key="4">
    <source>
        <dbReference type="ARBA" id="ARBA00022692"/>
    </source>
</evidence>
<dbReference type="SUPFAM" id="SSF161098">
    <property type="entry name" value="MetI-like"/>
    <property type="match status" value="1"/>
</dbReference>
<evidence type="ECO:0000256" key="2">
    <source>
        <dbReference type="ARBA" id="ARBA00022448"/>
    </source>
</evidence>
<dbReference type="Pfam" id="PF00528">
    <property type="entry name" value="BPD_transp_1"/>
    <property type="match status" value="1"/>
</dbReference>
<evidence type="ECO:0000313" key="9">
    <source>
        <dbReference type="EMBL" id="VAX20813.1"/>
    </source>
</evidence>